<dbReference type="InterPro" id="IPR032311">
    <property type="entry name" value="DUF4982"/>
</dbReference>
<feature type="non-terminal residue" evidence="4">
    <location>
        <position position="906"/>
    </location>
</feature>
<evidence type="ECO:0000259" key="3">
    <source>
        <dbReference type="PROSITE" id="PS50022"/>
    </source>
</evidence>
<dbReference type="EMBL" id="JBBMFT010000028">
    <property type="protein sequence ID" value="MEQ2457545.1"/>
    <property type="molecule type" value="Genomic_DNA"/>
</dbReference>
<name>A0ABV1ESH6_9FIRM</name>
<dbReference type="RefSeq" id="WP_349141426.1">
    <property type="nucleotide sequence ID" value="NZ_JBBMFT010000028.1"/>
</dbReference>
<dbReference type="Pfam" id="PF00754">
    <property type="entry name" value="F5_F8_type_C"/>
    <property type="match status" value="1"/>
</dbReference>
<dbReference type="PROSITE" id="PS50022">
    <property type="entry name" value="FA58C_3"/>
    <property type="match status" value="1"/>
</dbReference>
<dbReference type="PANTHER" id="PTHR42732:SF1">
    <property type="entry name" value="BETA-MANNOSIDASE"/>
    <property type="match status" value="1"/>
</dbReference>
<evidence type="ECO:0000313" key="5">
    <source>
        <dbReference type="Proteomes" id="UP001440599"/>
    </source>
</evidence>
<dbReference type="InterPro" id="IPR000421">
    <property type="entry name" value="FA58C"/>
</dbReference>
<dbReference type="Gene3D" id="2.60.40.10">
    <property type="entry name" value="Immunoglobulins"/>
    <property type="match status" value="1"/>
</dbReference>
<dbReference type="Gene3D" id="2.60.120.260">
    <property type="entry name" value="Galactose-binding domain-like"/>
    <property type="match status" value="2"/>
</dbReference>
<dbReference type="Proteomes" id="UP001440599">
    <property type="component" value="Unassembled WGS sequence"/>
</dbReference>
<gene>
    <name evidence="4" type="ORF">WMO45_13575</name>
</gene>
<feature type="domain" description="F5/8 type C" evidence="3">
    <location>
        <begin position="319"/>
        <end position="470"/>
    </location>
</feature>
<reference evidence="4 5" key="1">
    <citation type="submission" date="2024-03" db="EMBL/GenBank/DDBJ databases">
        <title>Human intestinal bacterial collection.</title>
        <authorList>
            <person name="Pauvert C."/>
            <person name="Hitch T.C.A."/>
            <person name="Clavel T."/>
        </authorList>
    </citation>
    <scope>NUCLEOTIDE SEQUENCE [LARGE SCALE GENOMIC DNA]</scope>
    <source>
        <strain evidence="4 5">CLA-AP-H34</strain>
    </source>
</reference>
<feature type="region of interest" description="Disordered" evidence="2">
    <location>
        <begin position="334"/>
        <end position="360"/>
    </location>
</feature>
<dbReference type="Gene3D" id="3.20.20.80">
    <property type="entry name" value="Glycosidases"/>
    <property type="match status" value="1"/>
</dbReference>
<dbReference type="SUPFAM" id="SSF49785">
    <property type="entry name" value="Galactose-binding domain-like"/>
    <property type="match status" value="2"/>
</dbReference>
<dbReference type="InterPro" id="IPR008979">
    <property type="entry name" value="Galactose-bd-like_sf"/>
</dbReference>
<sequence>DYGAKHKTITGTDNALTNPEGVKEEIPVYVHGNVGMSEYGADCSPFIHEEEPGYWAGSQSEEFTSQWHEIYYKAISESDWMWGSYIWNMFEFGSDGRTTTPDRLGINTKGVVAYDRALKKDCFYFYKANWSDTPTLHINSSRFEVRNQNQIDVKVYSNMETVELFMDGVSLGKLTKNGNSEPALNTSGQPDDTLVPNTQLGKFEWLDVDISEQGEHTAVAVGTDSEGNVYTDTVVWTREYYSEPGISSSRYSINEADPENRTIAGVPGDTTVAALRAGLTPLRNSTIAFYTADDQLIEDEEGTRAVLGTKVKVTAEDGVNVAWYTIVASPVSQGKATGAGHTQTTQDVPTKNVVDGNPNTRWGSGGSYPEWFIIDLGQPYTITEFNSLWYDSANRTYEYEVYGSLTGSVSSSDGDYTLLCPEQSSVQGQDGNIAWTKQVLDEPVIARYIKLNITGHTGSPSIYEFQVNGFALTSKEYAIDNGERTIAGVDEDTTVEELLAALTVDGIYDSVTVVKDGAPVTEGTVTPDMTVVVAFNGSEQAVYTLVSHGPSTIPVSQGKTATAQNITVGDKEIPNEDSGEGCANSGQHHDVAANINDGNLSTRWTGALTESGHTIPDTAYPADVLIDLGAEYELYDLYLNAYDPSTRIYQFVVYAGNTDDVAALKSDENILLDMRDNTDFGEGNKSVTGSARYILLSVTGNTAPSAYRAASIYELAVYGYRIASEVYGVDLESKTISNVPEQVKVSDFLEDLKVEGNYTAKLLLDGEELPSDGQVTPGVELEISGLNGEAPQTYTIEFIDPAEAIQIPVSQGMEVYAHDVETDHGTVPNEDISSGHNDGAVNINDGNDETRWTGAFDSAHGSCYYPAAVTISMTDPKSTDDYYYLTGVKIHFYDKGDGSRSYGYNI</sequence>
<dbReference type="InterPro" id="IPR013783">
    <property type="entry name" value="Ig-like_fold"/>
</dbReference>
<dbReference type="InterPro" id="IPR017853">
    <property type="entry name" value="GH"/>
</dbReference>
<dbReference type="PANTHER" id="PTHR42732">
    <property type="entry name" value="BETA-GALACTOSIDASE"/>
    <property type="match status" value="1"/>
</dbReference>
<evidence type="ECO:0000256" key="1">
    <source>
        <dbReference type="ARBA" id="ARBA00023295"/>
    </source>
</evidence>
<accession>A0ABV1ESH6</accession>
<protein>
    <submittedName>
        <fullName evidence="4">Discoidin domain-containing protein</fullName>
    </submittedName>
</protein>
<evidence type="ECO:0000313" key="4">
    <source>
        <dbReference type="EMBL" id="MEQ2457545.1"/>
    </source>
</evidence>
<feature type="compositionally biased region" description="Polar residues" evidence="2">
    <location>
        <begin position="334"/>
        <end position="349"/>
    </location>
</feature>
<keyword evidence="1" id="KW-0326">Glycosidase</keyword>
<keyword evidence="1" id="KW-0378">Hydrolase</keyword>
<dbReference type="SUPFAM" id="SSF51445">
    <property type="entry name" value="(Trans)glycosidases"/>
    <property type="match status" value="1"/>
</dbReference>
<feature type="non-terminal residue" evidence="4">
    <location>
        <position position="1"/>
    </location>
</feature>
<evidence type="ECO:0000256" key="2">
    <source>
        <dbReference type="SAM" id="MobiDB-lite"/>
    </source>
</evidence>
<organism evidence="4 5">
    <name type="scientific">Flavonifractor hominis</name>
    <dbReference type="NCBI Taxonomy" id="3133178"/>
    <lineage>
        <taxon>Bacteria</taxon>
        <taxon>Bacillati</taxon>
        <taxon>Bacillota</taxon>
        <taxon>Clostridia</taxon>
        <taxon>Eubacteriales</taxon>
        <taxon>Oscillospiraceae</taxon>
        <taxon>Flavonifractor</taxon>
    </lineage>
</organism>
<dbReference type="InterPro" id="IPR051913">
    <property type="entry name" value="GH2_Domain-Containing"/>
</dbReference>
<keyword evidence="5" id="KW-1185">Reference proteome</keyword>
<proteinExistence type="predicted"/>
<dbReference type="Pfam" id="PF16355">
    <property type="entry name" value="DUF4982"/>
    <property type="match status" value="1"/>
</dbReference>
<comment type="caution">
    <text evidence="4">The sequence shown here is derived from an EMBL/GenBank/DDBJ whole genome shotgun (WGS) entry which is preliminary data.</text>
</comment>